<dbReference type="Gene3D" id="3.90.1680.10">
    <property type="entry name" value="SOS response associated peptidase-like"/>
    <property type="match status" value="1"/>
</dbReference>
<evidence type="ECO:0000256" key="4">
    <source>
        <dbReference type="ARBA" id="ARBA00022801"/>
    </source>
</evidence>
<keyword evidence="10" id="KW-1185">Reference proteome</keyword>
<dbReference type="GO" id="GO:0003697">
    <property type="term" value="F:single-stranded DNA binding"/>
    <property type="evidence" value="ECO:0007669"/>
    <property type="project" value="InterPro"/>
</dbReference>
<evidence type="ECO:0000313" key="9">
    <source>
        <dbReference type="EMBL" id="ATG49404.1"/>
    </source>
</evidence>
<dbReference type="STRING" id="1758178.GCA_001550095_02426"/>
<dbReference type="OrthoDB" id="9782620at2"/>
<dbReference type="PANTHER" id="PTHR13604">
    <property type="entry name" value="DC12-RELATED"/>
    <property type="match status" value="1"/>
</dbReference>
<keyword evidence="4 8" id="KW-0378">Hydrolase</keyword>
<gene>
    <name evidence="9" type="ORF">CEW89_18570</name>
</gene>
<evidence type="ECO:0000256" key="2">
    <source>
        <dbReference type="ARBA" id="ARBA00022670"/>
    </source>
</evidence>
<keyword evidence="3" id="KW-0227">DNA damage</keyword>
<dbReference type="Pfam" id="PF02586">
    <property type="entry name" value="SRAP"/>
    <property type="match status" value="1"/>
</dbReference>
<dbReference type="InterPro" id="IPR003738">
    <property type="entry name" value="SRAP"/>
</dbReference>
<dbReference type="EC" id="3.4.-.-" evidence="8"/>
<keyword evidence="2 8" id="KW-0645">Protease</keyword>
<sequence length="225" mass="25397">MCGRFALSMTSDALAQLFEASPANDLPPLPNYNICPTTQIHVVYRESDEATGQRRLVPMRWGFMPRWYKSPSDGPLLINARAETLAEKPAFREACRQRRCLIPADGFYEWFRPEGGEKLPWYIQPAGEGPMVFAGIWQDWEQNGERLSTCAMVTTEATGRMAEIHHRIPVILPPEHWGKWLGEEGHGAARLMQPAPDETLRFHRVGKAVNSNRASGPDLIEEIDA</sequence>
<evidence type="ECO:0000256" key="7">
    <source>
        <dbReference type="ARBA" id="ARBA00023239"/>
    </source>
</evidence>
<reference evidence="9 10" key="1">
    <citation type="submission" date="2017-06" db="EMBL/GenBank/DDBJ databases">
        <title>Celeribacter sp. TSPH2 complete genome sequence.</title>
        <authorList>
            <person name="Woo J.-H."/>
            <person name="Kim H.-S."/>
        </authorList>
    </citation>
    <scope>NUCLEOTIDE SEQUENCE [LARGE SCALE GENOMIC DNA]</scope>
    <source>
        <strain evidence="9 10">TSPH2</strain>
    </source>
</reference>
<organism evidence="9 10">
    <name type="scientific">Celeribacter ethanolicus</name>
    <dbReference type="NCBI Taxonomy" id="1758178"/>
    <lineage>
        <taxon>Bacteria</taxon>
        <taxon>Pseudomonadati</taxon>
        <taxon>Pseudomonadota</taxon>
        <taxon>Alphaproteobacteria</taxon>
        <taxon>Rhodobacterales</taxon>
        <taxon>Roseobacteraceae</taxon>
        <taxon>Celeribacter</taxon>
    </lineage>
</organism>
<evidence type="ECO:0000256" key="5">
    <source>
        <dbReference type="ARBA" id="ARBA00023124"/>
    </source>
</evidence>
<evidence type="ECO:0000256" key="3">
    <source>
        <dbReference type="ARBA" id="ARBA00022763"/>
    </source>
</evidence>
<dbReference type="InterPro" id="IPR036590">
    <property type="entry name" value="SRAP-like"/>
</dbReference>
<keyword evidence="6" id="KW-0238">DNA-binding</keyword>
<dbReference type="PANTHER" id="PTHR13604:SF0">
    <property type="entry name" value="ABASIC SITE PROCESSING PROTEIN HMCES"/>
    <property type="match status" value="1"/>
</dbReference>
<dbReference type="KEGG" id="ceh:CEW89_18570"/>
<dbReference type="RefSeq" id="WP_096806906.1">
    <property type="nucleotide sequence ID" value="NZ_CP022196.1"/>
</dbReference>
<evidence type="ECO:0000256" key="6">
    <source>
        <dbReference type="ARBA" id="ARBA00023125"/>
    </source>
</evidence>
<comment type="similarity">
    <text evidence="1 8">Belongs to the SOS response-associated peptidase family.</text>
</comment>
<accession>A0A291GHC3</accession>
<dbReference type="Proteomes" id="UP000217935">
    <property type="component" value="Chromosome"/>
</dbReference>
<dbReference type="GO" id="GO:0008233">
    <property type="term" value="F:peptidase activity"/>
    <property type="evidence" value="ECO:0007669"/>
    <property type="project" value="UniProtKB-KW"/>
</dbReference>
<dbReference type="GO" id="GO:0016829">
    <property type="term" value="F:lyase activity"/>
    <property type="evidence" value="ECO:0007669"/>
    <property type="project" value="UniProtKB-KW"/>
</dbReference>
<dbReference type="SUPFAM" id="SSF143081">
    <property type="entry name" value="BB1717-like"/>
    <property type="match status" value="1"/>
</dbReference>
<dbReference type="EMBL" id="CP022196">
    <property type="protein sequence ID" value="ATG49404.1"/>
    <property type="molecule type" value="Genomic_DNA"/>
</dbReference>
<keyword evidence="5" id="KW-0190">Covalent protein-DNA linkage</keyword>
<dbReference type="GO" id="GO:0006508">
    <property type="term" value="P:proteolysis"/>
    <property type="evidence" value="ECO:0007669"/>
    <property type="project" value="UniProtKB-KW"/>
</dbReference>
<evidence type="ECO:0000313" key="10">
    <source>
        <dbReference type="Proteomes" id="UP000217935"/>
    </source>
</evidence>
<name>A0A291GHC3_9RHOB</name>
<proteinExistence type="inferred from homology"/>
<dbReference type="AlphaFoldDB" id="A0A291GHC3"/>
<keyword evidence="7" id="KW-0456">Lyase</keyword>
<evidence type="ECO:0000256" key="1">
    <source>
        <dbReference type="ARBA" id="ARBA00008136"/>
    </source>
</evidence>
<protein>
    <recommendedName>
        <fullName evidence="8">Abasic site processing protein</fullName>
        <ecNumber evidence="8">3.4.-.-</ecNumber>
    </recommendedName>
</protein>
<evidence type="ECO:0000256" key="8">
    <source>
        <dbReference type="RuleBase" id="RU364100"/>
    </source>
</evidence>
<dbReference type="GO" id="GO:0106300">
    <property type="term" value="P:protein-DNA covalent cross-linking repair"/>
    <property type="evidence" value="ECO:0007669"/>
    <property type="project" value="InterPro"/>
</dbReference>